<name>A0A6J4SFK9_9ACTN</name>
<dbReference type="InterPro" id="IPR027417">
    <property type="entry name" value="P-loop_NTPase"/>
</dbReference>
<organism evidence="3">
    <name type="scientific">uncultured Rubrobacteraceae bacterium</name>
    <dbReference type="NCBI Taxonomy" id="349277"/>
    <lineage>
        <taxon>Bacteria</taxon>
        <taxon>Bacillati</taxon>
        <taxon>Actinomycetota</taxon>
        <taxon>Rubrobacteria</taxon>
        <taxon>Rubrobacterales</taxon>
        <taxon>Rubrobacteraceae</taxon>
        <taxon>environmental samples</taxon>
    </lineage>
</organism>
<proteinExistence type="predicted"/>
<dbReference type="GO" id="GO:0006355">
    <property type="term" value="P:regulation of DNA-templated transcription"/>
    <property type="evidence" value="ECO:0007669"/>
    <property type="project" value="InterPro"/>
</dbReference>
<dbReference type="SUPFAM" id="SSF52540">
    <property type="entry name" value="P-loop containing nucleoside triphosphate hydrolases"/>
    <property type="match status" value="1"/>
</dbReference>
<dbReference type="CDD" id="cd06170">
    <property type="entry name" value="LuxR_C_like"/>
    <property type="match status" value="1"/>
</dbReference>
<dbReference type="GO" id="GO:0016887">
    <property type="term" value="F:ATP hydrolysis activity"/>
    <property type="evidence" value="ECO:0007669"/>
    <property type="project" value="InterPro"/>
</dbReference>
<accession>A0A6J4SFK9</accession>
<dbReference type="Pfam" id="PF25872">
    <property type="entry name" value="HTH_77"/>
    <property type="match status" value="1"/>
</dbReference>
<dbReference type="SMART" id="SM00028">
    <property type="entry name" value="TPR"/>
    <property type="match status" value="4"/>
</dbReference>
<dbReference type="InterPro" id="IPR005158">
    <property type="entry name" value="BTAD"/>
</dbReference>
<evidence type="ECO:0000256" key="1">
    <source>
        <dbReference type="SAM" id="MobiDB-lite"/>
    </source>
</evidence>
<dbReference type="InterPro" id="IPR036388">
    <property type="entry name" value="WH-like_DNA-bd_sf"/>
</dbReference>
<dbReference type="SUPFAM" id="SSF48452">
    <property type="entry name" value="TPR-like"/>
    <property type="match status" value="2"/>
</dbReference>
<sequence>MEKVARDRQALDPHPPEPRLAPGRRSEVVRVELLGGFRVAVGSRVVPDGAWRLRKAAGLVKLLALAPGHRLHREQAMDLLWPNLSLKAAANNLHRTLYSARQALEPHNLRLRGEQLELCPGASLWVDTEVFEEAAARARRLRDPAGHRAAVDLYAGELLPMDRYEAWAEDWREGLRQTYLSLLLEMAGLYEERGDVGPAIEALARVVAEQPTYESAHAWLIRLYARGGRRAEALRQYERLRDDLLRGLAREPDATSERLYEEILADRYPPAHQPGERPGRDAGGGRDNLPIPRTSFVGRDRELVGVKRALAMTRLLTLTGAGGCGKTRLALEVAGDLAGAYPDGIWLVELAEFSDPALVARRVAETLNVREQPDRPLAATLADSLRSRDLLLVMDNCEHLIDACAQLADTLLEGCTGLRILATSREALNVTGEVIWRVRPLPVPGPEPSPTVEDLSTNESVRLFLDRARARLPDFGLTPQNARPVATICRELDGIPLAIELSTARMGALAVEQVAERLEDSLKLLTGGTRTAEPRQRTLRATLDWSHALLSEPERALFRRLAVFAGGWTLEAAEAVGAGEGIEEGDVMDLLSRLVDKSLVLSEGVAAAPGAASPRYTMLEPVRQYGGERLAASPEAEPVRRRHASWYFELAQEVEPWLRGAHQEVWLERLETEYGNLRVALAWALERGEVDQGLWFGGALGEFWYMGGNLGEGRRWLEAALVNGGDAPPTPSRTKALLRAGWIAWEQGDYEGSAALSTEALALARGSGDEAGAITALSSLGWAALLADEVERASALAEEALALGRALEDAGGMARALLVLGLAAVVSGDYGRGAALHEESLALARRAGDGLAMALSLGMGALASLGRGDIPLAEALCDEGLALSAQPRVINVTAFQLHTSAALACSRGEPDRAARLWGAAGSLREAIGASLSPVEARAFRPYVEAARAGLDAAAWDEAYSEGGAMTVEEAAAYALARGERPARPKRSPSPKSSSSGRRPEGVLTRREREVALLLARGLTDRQIAAELTISERTITTHVGHILRKLGAISRSQVAARVVGQRLLPQDPN</sequence>
<dbReference type="InterPro" id="IPR000792">
    <property type="entry name" value="Tscrpt_reg_LuxR_C"/>
</dbReference>
<dbReference type="SMART" id="SM01043">
    <property type="entry name" value="BTAD"/>
    <property type="match status" value="1"/>
</dbReference>
<evidence type="ECO:0000313" key="3">
    <source>
        <dbReference type="EMBL" id="CAA9497686.1"/>
    </source>
</evidence>
<dbReference type="InterPro" id="IPR019734">
    <property type="entry name" value="TPR_rpt"/>
</dbReference>
<dbReference type="InterPro" id="IPR058852">
    <property type="entry name" value="HTH_77"/>
</dbReference>
<feature type="region of interest" description="Disordered" evidence="1">
    <location>
        <begin position="977"/>
        <end position="1003"/>
    </location>
</feature>
<feature type="region of interest" description="Disordered" evidence="1">
    <location>
        <begin position="268"/>
        <end position="293"/>
    </location>
</feature>
<dbReference type="SMART" id="SM00421">
    <property type="entry name" value="HTH_LUXR"/>
    <property type="match status" value="1"/>
</dbReference>
<dbReference type="Gene3D" id="3.40.50.300">
    <property type="entry name" value="P-loop containing nucleotide triphosphate hydrolases"/>
    <property type="match status" value="1"/>
</dbReference>
<dbReference type="AlphaFoldDB" id="A0A6J4SFK9"/>
<dbReference type="Gene3D" id="1.10.10.10">
    <property type="entry name" value="Winged helix-like DNA-binding domain superfamily/Winged helix DNA-binding domain"/>
    <property type="match status" value="2"/>
</dbReference>
<dbReference type="InterPro" id="IPR016032">
    <property type="entry name" value="Sig_transdc_resp-reg_C-effctor"/>
</dbReference>
<dbReference type="Gene3D" id="1.25.40.10">
    <property type="entry name" value="Tetratricopeptide repeat domain"/>
    <property type="match status" value="2"/>
</dbReference>
<dbReference type="Pfam" id="PF00196">
    <property type="entry name" value="GerE"/>
    <property type="match status" value="1"/>
</dbReference>
<feature type="domain" description="HTH luxR-type" evidence="2">
    <location>
        <begin position="996"/>
        <end position="1061"/>
    </location>
</feature>
<gene>
    <name evidence="3" type="ORF">AVDCRST_MAG12-2460</name>
</gene>
<dbReference type="InterPro" id="IPR011990">
    <property type="entry name" value="TPR-like_helical_dom_sf"/>
</dbReference>
<dbReference type="PRINTS" id="PR00038">
    <property type="entry name" value="HTHLUXR"/>
</dbReference>
<dbReference type="PANTHER" id="PTHR47691:SF3">
    <property type="entry name" value="HTH-TYPE TRANSCRIPTIONAL REGULATOR RV0890C-RELATED"/>
    <property type="match status" value="1"/>
</dbReference>
<protein>
    <recommendedName>
        <fullName evidence="2">HTH luxR-type domain-containing protein</fullName>
    </recommendedName>
</protein>
<dbReference type="Pfam" id="PF03704">
    <property type="entry name" value="BTAD"/>
    <property type="match status" value="1"/>
</dbReference>
<reference evidence="3" key="1">
    <citation type="submission" date="2020-02" db="EMBL/GenBank/DDBJ databases">
        <authorList>
            <person name="Meier V. D."/>
        </authorList>
    </citation>
    <scope>NUCLEOTIDE SEQUENCE</scope>
    <source>
        <strain evidence="3">AVDCRST_MAG12</strain>
    </source>
</reference>
<dbReference type="PANTHER" id="PTHR47691">
    <property type="entry name" value="REGULATOR-RELATED"/>
    <property type="match status" value="1"/>
</dbReference>
<dbReference type="GO" id="GO:0003677">
    <property type="term" value="F:DNA binding"/>
    <property type="evidence" value="ECO:0007669"/>
    <property type="project" value="InterPro"/>
</dbReference>
<dbReference type="InterPro" id="IPR049945">
    <property type="entry name" value="AAA_22"/>
</dbReference>
<feature type="region of interest" description="Disordered" evidence="1">
    <location>
        <begin position="1"/>
        <end position="23"/>
    </location>
</feature>
<dbReference type="PROSITE" id="PS50043">
    <property type="entry name" value="HTH_LUXR_2"/>
    <property type="match status" value="1"/>
</dbReference>
<dbReference type="Pfam" id="PF13401">
    <property type="entry name" value="AAA_22"/>
    <property type="match status" value="1"/>
</dbReference>
<dbReference type="EMBL" id="CADCVK010000360">
    <property type="protein sequence ID" value="CAA9497686.1"/>
    <property type="molecule type" value="Genomic_DNA"/>
</dbReference>
<feature type="compositionally biased region" description="Basic and acidic residues" evidence="1">
    <location>
        <begin position="1"/>
        <end position="17"/>
    </location>
</feature>
<feature type="compositionally biased region" description="Basic and acidic residues" evidence="1">
    <location>
        <begin position="274"/>
        <end position="284"/>
    </location>
</feature>
<evidence type="ECO:0000259" key="2">
    <source>
        <dbReference type="PROSITE" id="PS50043"/>
    </source>
</evidence>
<dbReference type="SUPFAM" id="SSF46894">
    <property type="entry name" value="C-terminal effector domain of the bipartite response regulators"/>
    <property type="match status" value="2"/>
</dbReference>